<keyword evidence="10" id="KW-1185">Reference proteome</keyword>
<dbReference type="InterPro" id="IPR035977">
    <property type="entry name" value="Ribosomal_bL36_sp"/>
</dbReference>
<keyword evidence="8" id="KW-0472">Membrane</keyword>
<dbReference type="GO" id="GO:0005762">
    <property type="term" value="C:mitochondrial large ribosomal subunit"/>
    <property type="evidence" value="ECO:0007669"/>
    <property type="project" value="TreeGrafter"/>
</dbReference>
<keyword evidence="6 7" id="KW-0687">Ribonucleoprotein</keyword>
<dbReference type="HAMAP" id="MF_00251">
    <property type="entry name" value="Ribosomal_bL36"/>
    <property type="match status" value="1"/>
</dbReference>
<gene>
    <name evidence="9" type="ORF">BABINDRAFT_163004</name>
</gene>
<dbReference type="Proteomes" id="UP000094336">
    <property type="component" value="Unassembled WGS sequence"/>
</dbReference>
<dbReference type="InterPro" id="IPR000473">
    <property type="entry name" value="Ribosomal_bL36"/>
</dbReference>
<evidence type="ECO:0000313" key="10">
    <source>
        <dbReference type="Proteomes" id="UP000094336"/>
    </source>
</evidence>
<dbReference type="GO" id="GO:0006412">
    <property type="term" value="P:translation"/>
    <property type="evidence" value="ECO:0007669"/>
    <property type="project" value="InterPro"/>
</dbReference>
<dbReference type="RefSeq" id="XP_018983282.1">
    <property type="nucleotide sequence ID" value="XM_019129663.1"/>
</dbReference>
<reference evidence="10" key="1">
    <citation type="submission" date="2016-05" db="EMBL/GenBank/DDBJ databases">
        <title>Comparative genomics of biotechnologically important yeasts.</title>
        <authorList>
            <consortium name="DOE Joint Genome Institute"/>
            <person name="Riley R."/>
            <person name="Haridas S."/>
            <person name="Wolfe K.H."/>
            <person name="Lopes M.R."/>
            <person name="Hittinger C.T."/>
            <person name="Goker M."/>
            <person name="Salamov A."/>
            <person name="Wisecaver J."/>
            <person name="Long T.M."/>
            <person name="Aerts A.L."/>
            <person name="Barry K."/>
            <person name="Choi C."/>
            <person name="Clum A."/>
            <person name="Coughlan A.Y."/>
            <person name="Deshpande S."/>
            <person name="Douglass A.P."/>
            <person name="Hanson S.J."/>
            <person name="Klenk H.-P."/>
            <person name="Labutti K."/>
            <person name="Lapidus A."/>
            <person name="Lindquist E."/>
            <person name="Lipzen A."/>
            <person name="Meier-Kolthoff J.P."/>
            <person name="Ohm R.A."/>
            <person name="Otillar R.P."/>
            <person name="Pangilinan J."/>
            <person name="Peng Y."/>
            <person name="Rokas A."/>
            <person name="Rosa C.A."/>
            <person name="Scheuner C."/>
            <person name="Sibirny A.A."/>
            <person name="Slot J.C."/>
            <person name="Stielow J.B."/>
            <person name="Sun H."/>
            <person name="Kurtzman C.P."/>
            <person name="Blackwell M."/>
            <person name="Grigoriev I.V."/>
            <person name="Jeffries T.W."/>
        </authorList>
    </citation>
    <scope>NUCLEOTIDE SEQUENCE [LARGE SCALE GENOMIC DNA]</scope>
    <source>
        <strain evidence="10">NRRL Y-12698</strain>
    </source>
</reference>
<evidence type="ECO:0000256" key="5">
    <source>
        <dbReference type="ARBA" id="ARBA00023128"/>
    </source>
</evidence>
<evidence type="ECO:0000256" key="2">
    <source>
        <dbReference type="ARBA" id="ARBA00007645"/>
    </source>
</evidence>
<keyword evidence="5" id="KW-0496">Mitochondrion</keyword>
<dbReference type="SUPFAM" id="SSF57840">
    <property type="entry name" value="Ribosomal protein L36"/>
    <property type="match status" value="1"/>
</dbReference>
<evidence type="ECO:0000256" key="7">
    <source>
        <dbReference type="RuleBase" id="RU000570"/>
    </source>
</evidence>
<keyword evidence="4 7" id="KW-0689">Ribosomal protein</keyword>
<name>A0A1E3QKH2_9ASCO</name>
<dbReference type="GeneID" id="30147516"/>
<dbReference type="OrthoDB" id="10265903at2759"/>
<feature type="transmembrane region" description="Helical" evidence="8">
    <location>
        <begin position="17"/>
        <end position="36"/>
    </location>
</feature>
<dbReference type="PROSITE" id="PS00828">
    <property type="entry name" value="RIBOSOMAL_L36"/>
    <property type="match status" value="1"/>
</dbReference>
<dbReference type="AlphaFoldDB" id="A0A1E3QKH2"/>
<organism evidence="9 10">
    <name type="scientific">Babjeviella inositovora NRRL Y-12698</name>
    <dbReference type="NCBI Taxonomy" id="984486"/>
    <lineage>
        <taxon>Eukaryota</taxon>
        <taxon>Fungi</taxon>
        <taxon>Dikarya</taxon>
        <taxon>Ascomycota</taxon>
        <taxon>Saccharomycotina</taxon>
        <taxon>Pichiomycetes</taxon>
        <taxon>Serinales incertae sedis</taxon>
        <taxon>Babjeviella</taxon>
    </lineage>
</organism>
<keyword evidence="3" id="KW-0809">Transit peptide</keyword>
<evidence type="ECO:0000256" key="1">
    <source>
        <dbReference type="ARBA" id="ARBA00004173"/>
    </source>
</evidence>
<evidence type="ECO:0000313" key="9">
    <source>
        <dbReference type="EMBL" id="ODQ77954.1"/>
    </source>
</evidence>
<comment type="subcellular location">
    <subcellularLocation>
        <location evidence="1">Mitochondrion</location>
    </subcellularLocation>
</comment>
<dbReference type="STRING" id="984486.A0A1E3QKH2"/>
<proteinExistence type="inferred from homology"/>
<dbReference type="NCBIfam" id="TIGR01022">
    <property type="entry name" value="rpmJ_bact"/>
    <property type="match status" value="1"/>
</dbReference>
<dbReference type="InterPro" id="IPR052143">
    <property type="entry name" value="Mitoribosomal_bL36m"/>
</dbReference>
<evidence type="ECO:0000256" key="3">
    <source>
        <dbReference type="ARBA" id="ARBA00022946"/>
    </source>
</evidence>
<dbReference type="Pfam" id="PF00444">
    <property type="entry name" value="Ribosomal_L36"/>
    <property type="match status" value="1"/>
</dbReference>
<dbReference type="PANTHER" id="PTHR46909">
    <property type="entry name" value="39S RIBOSOMAL PROTEIN L36, MITOCHONDRIAL"/>
    <property type="match status" value="1"/>
</dbReference>
<evidence type="ECO:0000256" key="8">
    <source>
        <dbReference type="SAM" id="Phobius"/>
    </source>
</evidence>
<evidence type="ECO:0000256" key="4">
    <source>
        <dbReference type="ARBA" id="ARBA00022980"/>
    </source>
</evidence>
<dbReference type="GO" id="GO:0003735">
    <property type="term" value="F:structural constituent of ribosome"/>
    <property type="evidence" value="ECO:0007669"/>
    <property type="project" value="InterPro"/>
</dbReference>
<dbReference type="GO" id="GO:0008270">
    <property type="term" value="F:zinc ion binding"/>
    <property type="evidence" value="ECO:0007669"/>
    <property type="project" value="EnsemblFungi"/>
</dbReference>
<accession>A0A1E3QKH2</accession>
<protein>
    <recommendedName>
        <fullName evidence="7">Ribosomal protein</fullName>
    </recommendedName>
</protein>
<dbReference type="PANTHER" id="PTHR46909:SF1">
    <property type="entry name" value="LARGE RIBOSOMAL SUBUNIT PROTEIN BL36M"/>
    <property type="match status" value="1"/>
</dbReference>
<sequence length="76" mass="8741">MFGTLFRSPAVKQTTQLFGTSVAQTGLVGFMGLNWVRAMKTKTSVKKFCQDCYMVRRKGRVFVYCKTNKKHKQRQG</sequence>
<dbReference type="EMBL" id="KV454437">
    <property type="protein sequence ID" value="ODQ77954.1"/>
    <property type="molecule type" value="Genomic_DNA"/>
</dbReference>
<comment type="similarity">
    <text evidence="2 7">Belongs to the bacterial ribosomal protein bL36 family.</text>
</comment>
<evidence type="ECO:0000256" key="6">
    <source>
        <dbReference type="ARBA" id="ARBA00023274"/>
    </source>
</evidence>
<dbReference type="GO" id="GO:0042254">
    <property type="term" value="P:ribosome biogenesis"/>
    <property type="evidence" value="ECO:0007669"/>
    <property type="project" value="EnsemblFungi"/>
</dbReference>
<keyword evidence="8" id="KW-1133">Transmembrane helix</keyword>
<keyword evidence="8" id="KW-0812">Transmembrane</keyword>